<evidence type="ECO:0000313" key="2">
    <source>
        <dbReference type="Proteomes" id="UP000002668"/>
    </source>
</evidence>
<name>E4ZZZ7_LEPMJ</name>
<organism evidence="2">
    <name type="scientific">Leptosphaeria maculans (strain JN3 / isolate v23.1.3 / race Av1-4-5-6-7-8)</name>
    <name type="common">Blackleg fungus</name>
    <name type="synonym">Phoma lingam</name>
    <dbReference type="NCBI Taxonomy" id="985895"/>
    <lineage>
        <taxon>Eukaryota</taxon>
        <taxon>Fungi</taxon>
        <taxon>Dikarya</taxon>
        <taxon>Ascomycota</taxon>
        <taxon>Pezizomycotina</taxon>
        <taxon>Dothideomycetes</taxon>
        <taxon>Pleosporomycetidae</taxon>
        <taxon>Pleosporales</taxon>
        <taxon>Pleosporineae</taxon>
        <taxon>Leptosphaeriaceae</taxon>
        <taxon>Plenodomus</taxon>
        <taxon>Plenodomus lingam/Leptosphaeria maculans species complex</taxon>
    </lineage>
</organism>
<proteinExistence type="predicted"/>
<dbReference type="VEuPathDB" id="FungiDB:LEMA_P099880.1"/>
<sequence>MGSRKRSYLVDHFDEGIVLEYIILYSQASSLAEKAPITSKKDMKGLLDSQ</sequence>
<dbReference type="HOGENOM" id="CLU_3125359_0_0_1"/>
<dbReference type="AlphaFoldDB" id="E4ZZZ7"/>
<accession>E4ZZZ7</accession>
<gene>
    <name evidence="1" type="ORF">LEMA_P099880.1</name>
</gene>
<protein>
    <submittedName>
        <fullName evidence="1">Predicted protein</fullName>
    </submittedName>
</protein>
<keyword evidence="2" id="KW-1185">Reference proteome</keyword>
<reference evidence="2" key="1">
    <citation type="journal article" date="2011" name="Nat. Commun.">
        <title>Effector diversification within compartments of the Leptosphaeria maculans genome affected by Repeat-Induced Point mutations.</title>
        <authorList>
            <person name="Rouxel T."/>
            <person name="Grandaubert J."/>
            <person name="Hane J.K."/>
            <person name="Hoede C."/>
            <person name="van de Wouw A.P."/>
            <person name="Couloux A."/>
            <person name="Dominguez V."/>
            <person name="Anthouard V."/>
            <person name="Bally P."/>
            <person name="Bourras S."/>
            <person name="Cozijnsen A.J."/>
            <person name="Ciuffetti L.M."/>
            <person name="Degrave A."/>
            <person name="Dilmaghani A."/>
            <person name="Duret L."/>
            <person name="Fudal I."/>
            <person name="Goodwin S.B."/>
            <person name="Gout L."/>
            <person name="Glaser N."/>
            <person name="Linglin J."/>
            <person name="Kema G.H.J."/>
            <person name="Lapalu N."/>
            <person name="Lawrence C.B."/>
            <person name="May K."/>
            <person name="Meyer M."/>
            <person name="Ollivier B."/>
            <person name="Poulain J."/>
            <person name="Schoch C.L."/>
            <person name="Simon A."/>
            <person name="Spatafora J.W."/>
            <person name="Stachowiak A."/>
            <person name="Turgeon B.G."/>
            <person name="Tyler B.M."/>
            <person name="Vincent D."/>
            <person name="Weissenbach J."/>
            <person name="Amselem J."/>
            <person name="Quesneville H."/>
            <person name="Oliver R.P."/>
            <person name="Wincker P."/>
            <person name="Balesdent M.-H."/>
            <person name="Howlett B.J."/>
        </authorList>
    </citation>
    <scope>NUCLEOTIDE SEQUENCE [LARGE SCALE GENOMIC DNA]</scope>
    <source>
        <strain evidence="2">JN3 / isolate v23.1.3 / race Av1-4-5-6-7-8</strain>
    </source>
</reference>
<evidence type="ECO:0000313" key="1">
    <source>
        <dbReference type="EMBL" id="CBX96857.1"/>
    </source>
</evidence>
<dbReference type="Proteomes" id="UP000002668">
    <property type="component" value="Genome"/>
</dbReference>
<dbReference type="EMBL" id="FP929130">
    <property type="protein sequence ID" value="CBX96857.1"/>
    <property type="molecule type" value="Genomic_DNA"/>
</dbReference>
<dbReference type="InParanoid" id="E4ZZZ7"/>